<dbReference type="Pfam" id="PF06908">
    <property type="entry name" value="YpsA"/>
    <property type="match status" value="1"/>
</dbReference>
<dbReference type="SUPFAM" id="SSF102405">
    <property type="entry name" value="MCP/YpsA-like"/>
    <property type="match status" value="1"/>
</dbReference>
<accession>A0A098EQU1</accession>
<keyword evidence="3" id="KW-1185">Reference proteome</keyword>
<dbReference type="EMBL" id="CCXS01000001">
    <property type="protein sequence ID" value="CEG24167.1"/>
    <property type="molecule type" value="Genomic_DNA"/>
</dbReference>
<evidence type="ECO:0000313" key="3">
    <source>
        <dbReference type="Proteomes" id="UP000043699"/>
    </source>
</evidence>
<dbReference type="PANTHER" id="PTHR38440:SF1">
    <property type="entry name" value="UPF0398 PROTEIN SPR0331"/>
    <property type="match status" value="1"/>
</dbReference>
<dbReference type="OrthoDB" id="2301957at2"/>
<evidence type="ECO:0000256" key="1">
    <source>
        <dbReference type="HAMAP-Rule" id="MF_01575"/>
    </source>
</evidence>
<dbReference type="HAMAP" id="MF_01575">
    <property type="entry name" value="UPF0398"/>
    <property type="match status" value="1"/>
</dbReference>
<dbReference type="Proteomes" id="UP000043699">
    <property type="component" value="Unassembled WGS sequence"/>
</dbReference>
<dbReference type="InterPro" id="IPR010697">
    <property type="entry name" value="YspA"/>
</dbReference>
<dbReference type="AlphaFoldDB" id="A0A098EQU1"/>
<name>A0A098EQU1_9BACL</name>
<comment type="similarity">
    <text evidence="1">Belongs to the UPF0398 family.</text>
</comment>
<proteinExistence type="inferred from homology"/>
<dbReference type="PANTHER" id="PTHR38440">
    <property type="entry name" value="UPF0398 PROTEIN YPSA"/>
    <property type="match status" value="1"/>
</dbReference>
<dbReference type="STRING" id="1499687.BN1080_03187"/>
<gene>
    <name evidence="2" type="ORF">BN1080_03187</name>
</gene>
<reference evidence="2 3" key="1">
    <citation type="submission" date="2014-09" db="EMBL/GenBank/DDBJ databases">
        <authorList>
            <person name="Urmite Genomes Urmite Genomes"/>
        </authorList>
    </citation>
    <scope>NUCLEOTIDE SEQUENCE [LARGE SCALE GENOMIC DNA]</scope>
    <source>
        <strain evidence="2 3">ES2</strain>
    </source>
</reference>
<dbReference type="Gene3D" id="3.40.50.450">
    <property type="match status" value="1"/>
</dbReference>
<organism evidence="2 3">
    <name type="scientific">Planococcus massiliensis</name>
    <dbReference type="NCBI Taxonomy" id="1499687"/>
    <lineage>
        <taxon>Bacteria</taxon>
        <taxon>Bacillati</taxon>
        <taxon>Bacillota</taxon>
        <taxon>Bacilli</taxon>
        <taxon>Bacillales</taxon>
        <taxon>Caryophanaceae</taxon>
        <taxon>Planococcus</taxon>
    </lineage>
</organism>
<dbReference type="NCBIfam" id="NF010181">
    <property type="entry name" value="PRK13660.1"/>
    <property type="match status" value="1"/>
</dbReference>
<protein>
    <recommendedName>
        <fullName evidence="1">UPF0398 protein BN1080_03187</fullName>
    </recommendedName>
</protein>
<dbReference type="PIRSF" id="PIRSF021290">
    <property type="entry name" value="DUF1273"/>
    <property type="match status" value="1"/>
</dbReference>
<sequence>MLKRLVITGYKQHELGIFDDKNPGVRFIKKALENRLREFLDEGLEWVIVSGQLGVETWAAEVVLELKDEFPELKYAVLTPFLDQEKRWNEAKQEKYEMILEMADFHRSLTNRPYEAPWQFIEKNKFFLRNSDGMLIVYDEEMEGSPKFTKKEAESYAEKNDYQVFTITADDLRVVAEEEQMNDWE</sequence>
<evidence type="ECO:0000313" key="2">
    <source>
        <dbReference type="EMBL" id="CEG24167.1"/>
    </source>
</evidence>
<dbReference type="RefSeq" id="WP_052653459.1">
    <property type="nucleotide sequence ID" value="NZ_CCXS01000001.1"/>
</dbReference>